<dbReference type="AlphaFoldDB" id="A0A372JLW3"/>
<reference evidence="2 3" key="1">
    <citation type="submission" date="2018-08" db="EMBL/GenBank/DDBJ databases">
        <title>Actinomadura jelena sp. nov., a novel Actinomycete isolated from soil in Chad.</title>
        <authorList>
            <person name="Shi L."/>
        </authorList>
    </citation>
    <scope>NUCLEOTIDE SEQUENCE [LARGE SCALE GENOMIC DNA]</scope>
    <source>
        <strain evidence="2 3">NEAU-G17</strain>
    </source>
</reference>
<comment type="caution">
    <text evidence="2">The sequence shown here is derived from an EMBL/GenBank/DDBJ whole genome shotgun (WGS) entry which is preliminary data.</text>
</comment>
<protein>
    <submittedName>
        <fullName evidence="2">Uncharacterized protein</fullName>
    </submittedName>
</protein>
<accession>A0A372JLW3</accession>
<dbReference type="Proteomes" id="UP000261811">
    <property type="component" value="Unassembled WGS sequence"/>
</dbReference>
<evidence type="ECO:0000313" key="2">
    <source>
        <dbReference type="EMBL" id="RFU40929.1"/>
    </source>
</evidence>
<keyword evidence="3" id="KW-1185">Reference proteome</keyword>
<feature type="region of interest" description="Disordered" evidence="1">
    <location>
        <begin position="87"/>
        <end position="111"/>
    </location>
</feature>
<name>A0A372JLW3_9ACTN</name>
<proteinExistence type="predicted"/>
<dbReference type="EMBL" id="QURH01000249">
    <property type="protein sequence ID" value="RFU40929.1"/>
    <property type="molecule type" value="Genomic_DNA"/>
</dbReference>
<sequence>MQASGTGSGGHDGGGQTGERRDLFTAVEENVRELVASAWWVSAPPQQRAEQIVARMLWGAGEWWLYGAWGRWYRCGLDGSWHPCPPPSDPASRNAAMPAPRGAGNPPVPPQLFPTGPDLAAGRMVSAGFLGPVPDTAVVARISQALTTALAVDPAQFQQHDPMFQPGTPSTVAAAWGALLWCAGAPVALTEHPLIESFVPFLTTPADRLHWMMPPDFSTLAGYYASRLVMGDGAGAAHVVRVMYEVAAGLAGDRRFRPGADALAAVTAASLRLVPQDLATARYGQQAVLAEWRRRCPAEHAIPMMRDAAPGEHLRLALYDLQQIVADLAGDALPGVAGGVGGPGATQGAGPPGMTAGTSA</sequence>
<evidence type="ECO:0000313" key="3">
    <source>
        <dbReference type="Proteomes" id="UP000261811"/>
    </source>
</evidence>
<gene>
    <name evidence="2" type="ORF">DZF91_14525</name>
</gene>
<feature type="non-terminal residue" evidence="2">
    <location>
        <position position="360"/>
    </location>
</feature>
<organism evidence="2 3">
    <name type="scientific">Actinomadura logoneensis</name>
    <dbReference type="NCBI Taxonomy" id="2293572"/>
    <lineage>
        <taxon>Bacteria</taxon>
        <taxon>Bacillati</taxon>
        <taxon>Actinomycetota</taxon>
        <taxon>Actinomycetes</taxon>
        <taxon>Streptosporangiales</taxon>
        <taxon>Thermomonosporaceae</taxon>
        <taxon>Actinomadura</taxon>
    </lineage>
</organism>
<evidence type="ECO:0000256" key="1">
    <source>
        <dbReference type="SAM" id="MobiDB-lite"/>
    </source>
</evidence>